<dbReference type="VEuPathDB" id="FungiDB:BO71DRAFT_108668"/>
<feature type="region of interest" description="Disordered" evidence="1">
    <location>
        <begin position="148"/>
        <end position="181"/>
    </location>
</feature>
<dbReference type="EMBL" id="KZ826029">
    <property type="protein sequence ID" value="PYH89456.1"/>
    <property type="molecule type" value="Genomic_DNA"/>
</dbReference>
<evidence type="ECO:0000313" key="3">
    <source>
        <dbReference type="Proteomes" id="UP000247810"/>
    </source>
</evidence>
<sequence length="251" mass="27355">MPFVFHAHSCCPGPFENPVRRSPAYAVVALCPPWRRHLAQRGVRCSLVEESAPGTLRRLARFPFHFHRPSFFQFPPHLARTSTQTTGRGWGIGAGICCELGRAKATGTKGPGCFEWLTSPREAARGSPRGGFWVSTWTVGSQRFMNHLRPSMTRGSRPRASLGTGKSSRSDPLCSAPPAAVPGASPGQVYSVILYERSKTLEGGDHGTAEEGLGPRLLRFSQPYRETAGQTPIHPGDSRGWLPLSSRLVIL</sequence>
<proteinExistence type="predicted"/>
<evidence type="ECO:0000256" key="1">
    <source>
        <dbReference type="SAM" id="MobiDB-lite"/>
    </source>
</evidence>
<evidence type="ECO:0000313" key="2">
    <source>
        <dbReference type="EMBL" id="PYH89456.1"/>
    </source>
</evidence>
<name>A0A319CW00_9EURO</name>
<dbReference type="AlphaFoldDB" id="A0A319CW00"/>
<accession>A0A319CW00</accession>
<protein>
    <submittedName>
        <fullName evidence="2">Uncharacterized protein</fullName>
    </submittedName>
</protein>
<dbReference type="Proteomes" id="UP000247810">
    <property type="component" value="Unassembled WGS sequence"/>
</dbReference>
<reference evidence="2 3" key="1">
    <citation type="submission" date="2018-02" db="EMBL/GenBank/DDBJ databases">
        <title>The genomes of Aspergillus section Nigri reveals drivers in fungal speciation.</title>
        <authorList>
            <consortium name="DOE Joint Genome Institute"/>
            <person name="Vesth T.C."/>
            <person name="Nybo J."/>
            <person name="Theobald S."/>
            <person name="Brandl J."/>
            <person name="Frisvad J.C."/>
            <person name="Nielsen K.F."/>
            <person name="Lyhne E.K."/>
            <person name="Kogle M.E."/>
            <person name="Kuo A."/>
            <person name="Riley R."/>
            <person name="Clum A."/>
            <person name="Nolan M."/>
            <person name="Lipzen A."/>
            <person name="Salamov A."/>
            <person name="Henrissat B."/>
            <person name="Wiebenga A."/>
            <person name="De vries R.P."/>
            <person name="Grigoriev I.V."/>
            <person name="Mortensen U.H."/>
            <person name="Andersen M.R."/>
            <person name="Baker S.E."/>
        </authorList>
    </citation>
    <scope>NUCLEOTIDE SEQUENCE [LARGE SCALE GENOMIC DNA]</scope>
    <source>
        <strain evidence="2 3">CBS 707.79</strain>
    </source>
</reference>
<keyword evidence="3" id="KW-1185">Reference proteome</keyword>
<gene>
    <name evidence="2" type="ORF">BO71DRAFT_108668</name>
</gene>
<organism evidence="2 3">
    <name type="scientific">Aspergillus ellipticus CBS 707.79</name>
    <dbReference type="NCBI Taxonomy" id="1448320"/>
    <lineage>
        <taxon>Eukaryota</taxon>
        <taxon>Fungi</taxon>
        <taxon>Dikarya</taxon>
        <taxon>Ascomycota</taxon>
        <taxon>Pezizomycotina</taxon>
        <taxon>Eurotiomycetes</taxon>
        <taxon>Eurotiomycetidae</taxon>
        <taxon>Eurotiales</taxon>
        <taxon>Aspergillaceae</taxon>
        <taxon>Aspergillus</taxon>
        <taxon>Aspergillus subgen. Circumdati</taxon>
    </lineage>
</organism>